<dbReference type="GO" id="GO:0035097">
    <property type="term" value="C:histone methyltransferase complex"/>
    <property type="evidence" value="ECO:0007669"/>
    <property type="project" value="TreeGrafter"/>
</dbReference>
<organism evidence="10 11">
    <name type="scientific">Artemia franciscana</name>
    <name type="common">Brine shrimp</name>
    <name type="synonym">Artemia sanfranciscana</name>
    <dbReference type="NCBI Taxonomy" id="6661"/>
    <lineage>
        <taxon>Eukaryota</taxon>
        <taxon>Metazoa</taxon>
        <taxon>Ecdysozoa</taxon>
        <taxon>Arthropoda</taxon>
        <taxon>Crustacea</taxon>
        <taxon>Branchiopoda</taxon>
        <taxon>Anostraca</taxon>
        <taxon>Artemiidae</taxon>
        <taxon>Artemia</taxon>
    </lineage>
</organism>
<evidence type="ECO:0000256" key="2">
    <source>
        <dbReference type="ARBA" id="ARBA00021162"/>
    </source>
</evidence>
<keyword evidence="4" id="KW-0597">Phosphoprotein</keyword>
<comment type="caution">
    <text evidence="10">The sequence shown here is derived from an EMBL/GenBank/DDBJ whole genome shotgun (WGS) entry which is preliminary data.</text>
</comment>
<gene>
    <name evidence="10" type="ORF">QYM36_007166</name>
</gene>
<evidence type="ECO:0000256" key="6">
    <source>
        <dbReference type="ARBA" id="ARBA00023015"/>
    </source>
</evidence>
<accession>A0AA88L8Q8</accession>
<evidence type="ECO:0000313" key="10">
    <source>
        <dbReference type="EMBL" id="KAK2716924.1"/>
    </source>
</evidence>
<evidence type="ECO:0000313" key="11">
    <source>
        <dbReference type="Proteomes" id="UP001187531"/>
    </source>
</evidence>
<dbReference type="GO" id="GO:0045786">
    <property type="term" value="P:negative regulation of cell cycle"/>
    <property type="evidence" value="ECO:0007669"/>
    <property type="project" value="TreeGrafter"/>
</dbReference>
<keyword evidence="11" id="KW-1185">Reference proteome</keyword>
<keyword evidence="3" id="KW-0678">Repressor</keyword>
<evidence type="ECO:0000256" key="7">
    <source>
        <dbReference type="ARBA" id="ARBA00023125"/>
    </source>
</evidence>
<reference evidence="10" key="1">
    <citation type="submission" date="2023-07" db="EMBL/GenBank/DDBJ databases">
        <title>Chromosome-level genome assembly of Artemia franciscana.</title>
        <authorList>
            <person name="Jo E."/>
        </authorList>
    </citation>
    <scope>NUCLEOTIDE SEQUENCE</scope>
    <source>
        <tissue evidence="10">Whole body</tissue>
    </source>
</reference>
<sequence>MEFSIKERSKQTFPLKHIKDVVNLFEAELTEPEEPDLVLLSIVMGSLETALTTIKDTPLKEHETDISAPTDLNNEKEEDADFPVLSLPLVENLWNQFVNQVKNINFEEENEFEDRPLIELTHSKDQEFASESQVKKIANSIWNTLSRAYYKDKPHLQTLFSYLIEGRLDPFGVTYAVVAACQVFGLSDVHLALSEDHTWVQFGENCSKTLEVTWHGRIADDRRGHSIDTGVQTRSWVYLLGKPVVGSRKTEVAALVSAINPSVSAHADSLELTRLHQALLWKLYDLNCLDNYPLALGNLADLEESSPTPGRPSCETLYKEGISVASKMYDDLHVYPYIYLAGHYYRRKMYKKAFEQWANAAQVIGKYNYSRDDEEIYKEFLEISNELIPHVIKVESSGISAQTLLKDPNSFASILRFYDGLCMWEEEGSTPVLHIGWAKPLVNILVKYDPEVRKQIKISTKSDGDEGVKNEDNSVEFRSQKMSDLRDLLLADKMNTHAISLLLTAQSQVGKKHKFGEVFADGTSAVSRPKRLKRES</sequence>
<evidence type="ECO:0000256" key="8">
    <source>
        <dbReference type="ARBA" id="ARBA00023163"/>
    </source>
</evidence>
<dbReference type="GO" id="GO:0000785">
    <property type="term" value="C:chromatin"/>
    <property type="evidence" value="ECO:0007669"/>
    <property type="project" value="TreeGrafter"/>
</dbReference>
<dbReference type="AlphaFoldDB" id="A0AA88L8Q8"/>
<keyword evidence="6" id="KW-0805">Transcription regulation</keyword>
<dbReference type="CDD" id="cd14456">
    <property type="entry name" value="Menin"/>
    <property type="match status" value="1"/>
</dbReference>
<dbReference type="PANTHER" id="PTHR12693:SF3">
    <property type="entry name" value="MENIN"/>
    <property type="match status" value="1"/>
</dbReference>
<keyword evidence="7" id="KW-0238">DNA-binding</keyword>
<name>A0AA88L8Q8_ARTSF</name>
<evidence type="ECO:0000256" key="3">
    <source>
        <dbReference type="ARBA" id="ARBA00022491"/>
    </source>
</evidence>
<keyword evidence="8" id="KW-0804">Transcription</keyword>
<comment type="subcellular location">
    <subcellularLocation>
        <location evidence="1">Nucleus</location>
    </subcellularLocation>
</comment>
<evidence type="ECO:0000256" key="9">
    <source>
        <dbReference type="ARBA" id="ARBA00023242"/>
    </source>
</evidence>
<dbReference type="GO" id="GO:0000976">
    <property type="term" value="F:transcription cis-regulatory region binding"/>
    <property type="evidence" value="ECO:0007669"/>
    <property type="project" value="TreeGrafter"/>
</dbReference>
<evidence type="ECO:0000256" key="5">
    <source>
        <dbReference type="ARBA" id="ARBA00022853"/>
    </source>
</evidence>
<dbReference type="EMBL" id="JAVRJZ010000011">
    <property type="protein sequence ID" value="KAK2716924.1"/>
    <property type="molecule type" value="Genomic_DNA"/>
</dbReference>
<keyword evidence="5" id="KW-0156">Chromatin regulator</keyword>
<dbReference type="PANTHER" id="PTHR12693">
    <property type="entry name" value="MENIN"/>
    <property type="match status" value="1"/>
</dbReference>
<protein>
    <recommendedName>
        <fullName evidence="2">Menin</fullName>
    </recommendedName>
</protein>
<evidence type="ECO:0000256" key="4">
    <source>
        <dbReference type="ARBA" id="ARBA00022553"/>
    </source>
</evidence>
<keyword evidence="9" id="KW-0539">Nucleus</keyword>
<dbReference type="GO" id="GO:0006325">
    <property type="term" value="P:chromatin organization"/>
    <property type="evidence" value="ECO:0007669"/>
    <property type="project" value="UniProtKB-KW"/>
</dbReference>
<dbReference type="GO" id="GO:0000403">
    <property type="term" value="F:Y-form DNA binding"/>
    <property type="evidence" value="ECO:0007669"/>
    <property type="project" value="TreeGrafter"/>
</dbReference>
<dbReference type="GO" id="GO:0008285">
    <property type="term" value="P:negative regulation of cell population proliferation"/>
    <property type="evidence" value="ECO:0007669"/>
    <property type="project" value="TreeGrafter"/>
</dbReference>
<evidence type="ECO:0000256" key="1">
    <source>
        <dbReference type="ARBA" id="ARBA00004123"/>
    </source>
</evidence>
<dbReference type="GO" id="GO:0003682">
    <property type="term" value="F:chromatin binding"/>
    <property type="evidence" value="ECO:0007669"/>
    <property type="project" value="TreeGrafter"/>
</dbReference>
<proteinExistence type="predicted"/>
<dbReference type="InterPro" id="IPR007747">
    <property type="entry name" value="Menin"/>
</dbReference>
<dbReference type="Proteomes" id="UP001187531">
    <property type="component" value="Unassembled WGS sequence"/>
</dbReference>
<dbReference type="GO" id="GO:0006357">
    <property type="term" value="P:regulation of transcription by RNA polymerase II"/>
    <property type="evidence" value="ECO:0007669"/>
    <property type="project" value="TreeGrafter"/>
</dbReference>
<dbReference type="Pfam" id="PF05053">
    <property type="entry name" value="Menin"/>
    <property type="match status" value="2"/>
</dbReference>